<feature type="transmembrane region" description="Helical" evidence="1">
    <location>
        <begin position="54"/>
        <end position="79"/>
    </location>
</feature>
<proteinExistence type="predicted"/>
<sequence>MRITGQRFIQQNLFQKPKWKLILLRVVLFLLLEAFSISNSGIMIFSWAATIQEIFSGIISLLNIKKTALIHLPILYILFINRGRMKWLRPLSKPGRMAKPTYPSFQI</sequence>
<dbReference type="EMBL" id="RJJR01000002">
    <property type="protein sequence ID" value="RNI39207.1"/>
    <property type="molecule type" value="Genomic_DNA"/>
</dbReference>
<accession>A0A3M9NPE8</accession>
<keyword evidence="1" id="KW-0472">Membrane</keyword>
<gene>
    <name evidence="2" type="ORF">EFY79_04615</name>
</gene>
<comment type="caution">
    <text evidence="2">The sequence shown here is derived from an EMBL/GenBank/DDBJ whole genome shotgun (WGS) entry which is preliminary data.</text>
</comment>
<evidence type="ECO:0000313" key="2">
    <source>
        <dbReference type="EMBL" id="RNI39207.1"/>
    </source>
</evidence>
<protein>
    <submittedName>
        <fullName evidence="2">DUF418 domain-containing protein</fullName>
    </submittedName>
</protein>
<organism evidence="2 3">
    <name type="scientific">Hanamia caeni</name>
    <dbReference type="NCBI Taxonomy" id="2294116"/>
    <lineage>
        <taxon>Bacteria</taxon>
        <taxon>Pseudomonadati</taxon>
        <taxon>Bacteroidota</taxon>
        <taxon>Chitinophagia</taxon>
        <taxon>Chitinophagales</taxon>
        <taxon>Chitinophagaceae</taxon>
        <taxon>Hanamia</taxon>
    </lineage>
</organism>
<keyword evidence="3" id="KW-1185">Reference proteome</keyword>
<keyword evidence="1" id="KW-1133">Transmembrane helix</keyword>
<dbReference type="Proteomes" id="UP000267223">
    <property type="component" value="Unassembled WGS sequence"/>
</dbReference>
<feature type="transmembrane region" description="Helical" evidence="1">
    <location>
        <begin position="21"/>
        <end position="48"/>
    </location>
</feature>
<name>A0A3M9NPE8_9BACT</name>
<keyword evidence="1" id="KW-0812">Transmembrane</keyword>
<evidence type="ECO:0000256" key="1">
    <source>
        <dbReference type="SAM" id="Phobius"/>
    </source>
</evidence>
<dbReference type="AlphaFoldDB" id="A0A3M9NPE8"/>
<reference evidence="2 3" key="1">
    <citation type="submission" date="2018-11" db="EMBL/GenBank/DDBJ databases">
        <title>Draft genome sequence of Ferruginibacter sp. BO-59.</title>
        <authorList>
            <person name="Im W.T."/>
        </authorList>
    </citation>
    <scope>NUCLEOTIDE SEQUENCE [LARGE SCALE GENOMIC DNA]</scope>
    <source>
        <strain evidence="2 3">BO-59</strain>
    </source>
</reference>
<evidence type="ECO:0000313" key="3">
    <source>
        <dbReference type="Proteomes" id="UP000267223"/>
    </source>
</evidence>